<feature type="transmembrane region" description="Helical" evidence="9">
    <location>
        <begin position="321"/>
        <end position="338"/>
    </location>
</feature>
<keyword evidence="3" id="KW-0813">Transport</keyword>
<dbReference type="NCBIfam" id="TIGR00842">
    <property type="entry name" value="bcct"/>
    <property type="match status" value="1"/>
</dbReference>
<evidence type="ECO:0000256" key="7">
    <source>
        <dbReference type="ARBA" id="ARBA00023136"/>
    </source>
</evidence>
<feature type="compositionally biased region" description="Basic and acidic residues" evidence="8">
    <location>
        <begin position="591"/>
        <end position="611"/>
    </location>
</feature>
<dbReference type="RefSeq" id="WP_015881621.1">
    <property type="nucleotide sequence ID" value="NC_012669.1"/>
</dbReference>
<evidence type="ECO:0000256" key="8">
    <source>
        <dbReference type="SAM" id="MobiDB-lite"/>
    </source>
</evidence>
<feature type="transmembrane region" description="Helical" evidence="9">
    <location>
        <begin position="477"/>
        <end position="498"/>
    </location>
</feature>
<proteinExistence type="inferred from homology"/>
<comment type="similarity">
    <text evidence="2">Belongs to the BCCT transporter (TC 2.A.15) family.</text>
</comment>
<keyword evidence="4" id="KW-1003">Cell membrane</keyword>
<evidence type="ECO:0000256" key="6">
    <source>
        <dbReference type="ARBA" id="ARBA00022989"/>
    </source>
</evidence>
<protein>
    <submittedName>
        <fullName evidence="10">Choline/carnitine/betaine transporter</fullName>
    </submittedName>
</protein>
<keyword evidence="7 9" id="KW-0472">Membrane</keyword>
<feature type="transmembrane region" description="Helical" evidence="9">
    <location>
        <begin position="233"/>
        <end position="251"/>
    </location>
</feature>
<evidence type="ECO:0000256" key="2">
    <source>
        <dbReference type="ARBA" id="ARBA00005658"/>
    </source>
</evidence>
<dbReference type="PANTHER" id="PTHR30047:SF7">
    <property type="entry name" value="HIGH-AFFINITY CHOLINE TRANSPORT PROTEIN"/>
    <property type="match status" value="1"/>
</dbReference>
<gene>
    <name evidence="10" type="ordered locus">Bcav_1121</name>
</gene>
<feature type="transmembrane region" description="Helical" evidence="9">
    <location>
        <begin position="446"/>
        <end position="465"/>
    </location>
</feature>
<feature type="transmembrane region" description="Helical" evidence="9">
    <location>
        <begin position="92"/>
        <end position="112"/>
    </location>
</feature>
<comment type="subcellular location">
    <subcellularLocation>
        <location evidence="1">Cell membrane</location>
        <topology evidence="1">Multi-pass membrane protein</topology>
    </subcellularLocation>
</comment>
<evidence type="ECO:0000313" key="10">
    <source>
        <dbReference type="EMBL" id="ACQ79381.1"/>
    </source>
</evidence>
<dbReference type="STRING" id="471853.Bcav_1121"/>
<keyword evidence="5 9" id="KW-0812">Transmembrane</keyword>
<keyword evidence="11" id="KW-1185">Reference proteome</keyword>
<dbReference type="KEGG" id="bcv:Bcav_1121"/>
<dbReference type="GO" id="GO:0005886">
    <property type="term" value="C:plasma membrane"/>
    <property type="evidence" value="ECO:0007669"/>
    <property type="project" value="UniProtKB-SubCell"/>
</dbReference>
<evidence type="ECO:0000256" key="9">
    <source>
        <dbReference type="SAM" id="Phobius"/>
    </source>
</evidence>
<dbReference type="Pfam" id="PF02028">
    <property type="entry name" value="BCCT"/>
    <property type="match status" value="1"/>
</dbReference>
<keyword evidence="6 9" id="KW-1133">Transmembrane helix</keyword>
<feature type="transmembrane region" description="Helical" evidence="9">
    <location>
        <begin position="144"/>
        <end position="163"/>
    </location>
</feature>
<dbReference type="Proteomes" id="UP000007962">
    <property type="component" value="Chromosome"/>
</dbReference>
<evidence type="ECO:0000256" key="1">
    <source>
        <dbReference type="ARBA" id="ARBA00004651"/>
    </source>
</evidence>
<feature type="transmembrane region" description="Helical" evidence="9">
    <location>
        <begin position="350"/>
        <end position="369"/>
    </location>
</feature>
<feature type="transmembrane region" description="Helical" evidence="9">
    <location>
        <begin position="263"/>
        <end position="283"/>
    </location>
</feature>
<dbReference type="EMBL" id="CP001618">
    <property type="protein sequence ID" value="ACQ79381.1"/>
    <property type="molecule type" value="Genomic_DNA"/>
</dbReference>
<evidence type="ECO:0000256" key="5">
    <source>
        <dbReference type="ARBA" id="ARBA00022692"/>
    </source>
</evidence>
<dbReference type="HOGENOM" id="CLU_010118_4_1_11"/>
<evidence type="ECO:0000256" key="4">
    <source>
        <dbReference type="ARBA" id="ARBA00022475"/>
    </source>
</evidence>
<feature type="transmembrane region" description="Helical" evidence="9">
    <location>
        <begin position="191"/>
        <end position="213"/>
    </location>
</feature>
<dbReference type="AlphaFoldDB" id="C5C0X7"/>
<dbReference type="InterPro" id="IPR000060">
    <property type="entry name" value="BCCT_transptr"/>
</dbReference>
<feature type="region of interest" description="Disordered" evidence="8">
    <location>
        <begin position="570"/>
        <end position="611"/>
    </location>
</feature>
<dbReference type="PANTHER" id="PTHR30047">
    <property type="entry name" value="HIGH-AFFINITY CHOLINE TRANSPORT PROTEIN-RELATED"/>
    <property type="match status" value="1"/>
</dbReference>
<feature type="transmembrane region" description="Helical" evidence="9">
    <location>
        <begin position="52"/>
        <end position="71"/>
    </location>
</feature>
<evidence type="ECO:0000256" key="3">
    <source>
        <dbReference type="ARBA" id="ARBA00022448"/>
    </source>
</evidence>
<dbReference type="GO" id="GO:0022857">
    <property type="term" value="F:transmembrane transporter activity"/>
    <property type="evidence" value="ECO:0007669"/>
    <property type="project" value="InterPro"/>
</dbReference>
<sequence>MPRAAVPARRLSAVFRWSAALVLLFVGLTLLFPTEAEAVLGYLQRTIIQGFGWYYVLLVAGLVVVCVVVAVSKAGDLTLGRDGEPPEFSLGAWFAMVFACGMGIGLVFWGPAEPLTHFVSPPPGVTGSQEEIAQQAMGRTFLHWGPQAWAIYASVGLCLAYSIHRRRRPISIRWALQPLLGDRVKGRWGSVIDVVAVLGTIFGVATTLGFGALQITAGLDHSGIVSASTAVELTVVVIVTAMATMSVVSGLDRGIKILSNLNMYVAAGLLVLVLVLGPTLFLLRDLVQSVGFFLQNYVGLSTDLLAFEGEAGAEWQQQWTVFYWGWWVSWAPFVGMFIARISRGRTIRQFVLGTILAPTLVTFTWFQVFGGSAIYRQMFGAGDLAGDDGTSVDPDYVMFDLLQGFPGGSALVGIVLVLIAIFFVTSADSGSLVVDMLATGREKTPVWSRVFWCVVIGAVAVALLARGGLSAMQTATTLIALPFTLVIIGMVLALGRALRAELLARRAVDLERARHELTEHVVGAVSTDARLQATIAAGWGAESSDRLRGGTRRWQQRLLSALDRPSALGLGAAEAGERTRSGGLENGGPEAEQRIDASGDEARDESGPGVT</sequence>
<feature type="transmembrane region" description="Helical" evidence="9">
    <location>
        <begin position="405"/>
        <end position="425"/>
    </location>
</feature>
<name>C5C0X7_BEUC1</name>
<dbReference type="eggNOG" id="COG1292">
    <property type="taxonomic scope" value="Bacteria"/>
</dbReference>
<evidence type="ECO:0000313" key="11">
    <source>
        <dbReference type="Proteomes" id="UP000007962"/>
    </source>
</evidence>
<accession>C5C0X7</accession>
<reference evidence="10 11" key="1">
    <citation type="journal article" date="2009" name="Stand. Genomic Sci.">
        <title>Complete genome sequence of Beutenbergia cavernae type strain (HKI 0122).</title>
        <authorList>
            <person name="Land M."/>
            <person name="Pukall R."/>
            <person name="Abt B."/>
            <person name="Goker M."/>
            <person name="Rohde M."/>
            <person name="Glavina Del Rio T."/>
            <person name="Tice H."/>
            <person name="Copeland A."/>
            <person name="Cheng J.F."/>
            <person name="Lucas S."/>
            <person name="Chen F."/>
            <person name="Nolan M."/>
            <person name="Bruce D."/>
            <person name="Goodwin L."/>
            <person name="Pitluck S."/>
            <person name="Ivanova N."/>
            <person name="Mavromatis K."/>
            <person name="Ovchinnikova G."/>
            <person name="Pati A."/>
            <person name="Chen A."/>
            <person name="Palaniappan K."/>
            <person name="Hauser L."/>
            <person name="Chang Y.J."/>
            <person name="Jefferies C.C."/>
            <person name="Saunders E."/>
            <person name="Brettin T."/>
            <person name="Detter J.C."/>
            <person name="Han C."/>
            <person name="Chain P."/>
            <person name="Bristow J."/>
            <person name="Eisen J.A."/>
            <person name="Markowitz V."/>
            <person name="Hugenholtz P."/>
            <person name="Kyrpides N.C."/>
            <person name="Klenk H.P."/>
            <person name="Lapidus A."/>
        </authorList>
    </citation>
    <scope>NUCLEOTIDE SEQUENCE [LARGE SCALE GENOMIC DNA]</scope>
    <source>
        <strain evidence="11">ATCC BAA-8 / DSM 12333 / NBRC 16432</strain>
    </source>
</reference>
<organism evidence="10 11">
    <name type="scientific">Beutenbergia cavernae (strain ATCC BAA-8 / DSM 12333 / CCUG 43141 / JCM 11478 / NBRC 16432 / NCIMB 13614 / HKI 0122)</name>
    <dbReference type="NCBI Taxonomy" id="471853"/>
    <lineage>
        <taxon>Bacteria</taxon>
        <taxon>Bacillati</taxon>
        <taxon>Actinomycetota</taxon>
        <taxon>Actinomycetes</taxon>
        <taxon>Micrococcales</taxon>
        <taxon>Beutenbergiaceae</taxon>
        <taxon>Beutenbergia</taxon>
    </lineage>
</organism>